<keyword evidence="3" id="KW-0378">Hydrolase</keyword>
<feature type="compositionally biased region" description="Low complexity" evidence="5">
    <location>
        <begin position="113"/>
        <end position="135"/>
    </location>
</feature>
<keyword evidence="4" id="KW-0159">Chromosome partition</keyword>
<dbReference type="PANTHER" id="PTHR12792:SF0">
    <property type="entry name" value="SEPARIN"/>
    <property type="match status" value="1"/>
</dbReference>
<feature type="domain" description="Peptidase C50" evidence="6">
    <location>
        <begin position="309"/>
        <end position="404"/>
    </location>
</feature>
<dbReference type="GO" id="GO:0004197">
    <property type="term" value="F:cysteine-type endopeptidase activity"/>
    <property type="evidence" value="ECO:0007669"/>
    <property type="project" value="InterPro"/>
</dbReference>
<dbReference type="GO" id="GO:0006508">
    <property type="term" value="P:proteolysis"/>
    <property type="evidence" value="ECO:0007669"/>
    <property type="project" value="InterPro"/>
</dbReference>
<evidence type="ECO:0000313" key="7">
    <source>
        <dbReference type="EMBL" id="KAK9862189.1"/>
    </source>
</evidence>
<feature type="compositionally biased region" description="Basic and acidic residues" evidence="5">
    <location>
        <begin position="53"/>
        <end position="67"/>
    </location>
</feature>
<dbReference type="Pfam" id="PF03568">
    <property type="entry name" value="Separin_C"/>
    <property type="match status" value="1"/>
</dbReference>
<dbReference type="PROSITE" id="PS51700">
    <property type="entry name" value="SEPARIN"/>
    <property type="match status" value="1"/>
</dbReference>
<evidence type="ECO:0000259" key="6">
    <source>
        <dbReference type="PROSITE" id="PS51700"/>
    </source>
</evidence>
<evidence type="ECO:0000256" key="1">
    <source>
        <dbReference type="ARBA" id="ARBA00000451"/>
    </source>
</evidence>
<keyword evidence="8" id="KW-1185">Reference proteome</keyword>
<evidence type="ECO:0000256" key="3">
    <source>
        <dbReference type="ARBA" id="ARBA00022801"/>
    </source>
</evidence>
<feature type="compositionally biased region" description="Polar residues" evidence="5">
    <location>
        <begin position="206"/>
        <end position="215"/>
    </location>
</feature>
<accession>A0AAW1SXP3</accession>
<dbReference type="GO" id="GO:0005634">
    <property type="term" value="C:nucleus"/>
    <property type="evidence" value="ECO:0007669"/>
    <property type="project" value="InterPro"/>
</dbReference>
<dbReference type="InterPro" id="IPR005314">
    <property type="entry name" value="Peptidase_C50"/>
</dbReference>
<protein>
    <recommendedName>
        <fullName evidence="2">separase</fullName>
        <ecNumber evidence="2">3.4.22.49</ecNumber>
    </recommendedName>
</protein>
<comment type="caution">
    <text evidence="7">The sequence shown here is derived from an EMBL/GenBank/DDBJ whole genome shotgun (WGS) entry which is preliminary data.</text>
</comment>
<proteinExistence type="predicted"/>
<comment type="catalytic activity">
    <reaction evidence="1">
        <text>All bonds known to be hydrolyzed by this endopeptidase have arginine in P1 and an acidic residue in P4. P6 is often occupied by an acidic residue or by a hydroxy-amino-acid residue, the phosphorylation of which enhances cleavage.</text>
        <dbReference type="EC" id="3.4.22.49"/>
    </reaction>
</comment>
<feature type="compositionally biased region" description="Low complexity" evidence="5">
    <location>
        <begin position="87"/>
        <end position="96"/>
    </location>
</feature>
<evidence type="ECO:0000256" key="5">
    <source>
        <dbReference type="SAM" id="MobiDB-lite"/>
    </source>
</evidence>
<feature type="compositionally biased region" description="Low complexity" evidence="5">
    <location>
        <begin position="146"/>
        <end position="163"/>
    </location>
</feature>
<dbReference type="GO" id="GO:0005737">
    <property type="term" value="C:cytoplasm"/>
    <property type="evidence" value="ECO:0007669"/>
    <property type="project" value="TreeGrafter"/>
</dbReference>
<dbReference type="AlphaFoldDB" id="A0AAW1SXP3"/>
<dbReference type="InterPro" id="IPR030397">
    <property type="entry name" value="SEPARIN_core_dom"/>
</dbReference>
<evidence type="ECO:0000256" key="4">
    <source>
        <dbReference type="ARBA" id="ARBA00022829"/>
    </source>
</evidence>
<dbReference type="EC" id="3.4.22.49" evidence="2"/>
<dbReference type="PANTHER" id="PTHR12792">
    <property type="entry name" value="EXTRA SPINDLE POLES 1-RELATED"/>
    <property type="match status" value="1"/>
</dbReference>
<reference evidence="7 8" key="1">
    <citation type="journal article" date="2024" name="Nat. Commun.">
        <title>Phylogenomics reveals the evolutionary origins of lichenization in chlorophyte algae.</title>
        <authorList>
            <person name="Puginier C."/>
            <person name="Libourel C."/>
            <person name="Otte J."/>
            <person name="Skaloud P."/>
            <person name="Haon M."/>
            <person name="Grisel S."/>
            <person name="Petersen M."/>
            <person name="Berrin J.G."/>
            <person name="Delaux P.M."/>
            <person name="Dal Grande F."/>
            <person name="Keller J."/>
        </authorList>
    </citation>
    <scope>NUCLEOTIDE SEQUENCE [LARGE SCALE GENOMIC DNA]</scope>
    <source>
        <strain evidence="7 8">SAG 2523</strain>
    </source>
</reference>
<dbReference type="Proteomes" id="UP001485043">
    <property type="component" value="Unassembled WGS sequence"/>
</dbReference>
<name>A0AAW1SXP3_9CHLO</name>
<organism evidence="7 8">
    <name type="scientific">Apatococcus fuscideae</name>
    <dbReference type="NCBI Taxonomy" id="2026836"/>
    <lineage>
        <taxon>Eukaryota</taxon>
        <taxon>Viridiplantae</taxon>
        <taxon>Chlorophyta</taxon>
        <taxon>core chlorophytes</taxon>
        <taxon>Trebouxiophyceae</taxon>
        <taxon>Chlorellales</taxon>
        <taxon>Chlorellaceae</taxon>
        <taxon>Apatococcus</taxon>
    </lineage>
</organism>
<dbReference type="EMBL" id="JALJOV010000642">
    <property type="protein sequence ID" value="KAK9862189.1"/>
    <property type="molecule type" value="Genomic_DNA"/>
</dbReference>
<gene>
    <name evidence="7" type="ORF">WJX84_012099</name>
</gene>
<dbReference type="GO" id="GO:0051307">
    <property type="term" value="P:meiotic chromosome separation"/>
    <property type="evidence" value="ECO:0007669"/>
    <property type="project" value="TreeGrafter"/>
</dbReference>
<feature type="region of interest" description="Disordered" evidence="5">
    <location>
        <begin position="1"/>
        <end position="174"/>
    </location>
</feature>
<evidence type="ECO:0000313" key="8">
    <source>
        <dbReference type="Proteomes" id="UP001485043"/>
    </source>
</evidence>
<evidence type="ECO:0000256" key="2">
    <source>
        <dbReference type="ARBA" id="ARBA00012489"/>
    </source>
</evidence>
<dbReference type="GO" id="GO:0072686">
    <property type="term" value="C:mitotic spindle"/>
    <property type="evidence" value="ECO:0007669"/>
    <property type="project" value="TreeGrafter"/>
</dbReference>
<sequence length="468" mass="49626">MKEAMGRQGSGVRRHAKSPSPSPAAVAARQGLAAETRRPRIASQLQAASSMKMAHEAERARSTKIRDNGPSQAPRRSARHRGSAMETPAPATARPRNAGSEQPDMVNKEIDSAAPTPQTAQPATAQGAGAKPGATNRRRPGLSRMASMMKAPAAAADSAPGADQPMSPIGSPSPVRQLAFQLENTALDDGPSPAQTGHKWRHGKSQQRAEQSENTLGSTYEAQDLDLAAWAVSGSRGPVLLVLGDELQAMPWESLPGLRSESFYRAPSLFSAWAGAASLEASGDGLNHEESAEAQSSGVNPGKAIAVDPAFSYYLLNPGGDLPATQQNFQPWLEQQSTWQGDAGHTVSSEHLASHLEAQQQFLFFGHGAGDQFLPSRQLRRLQSRSACLLAGCSSGQLASRGCYSPSGPILAYLLAGCPAITSNLWDVTDRDLDRFCTAHLSRWLQQDGVGSSRIVCPRADVFSLSIL</sequence>
<feature type="region of interest" description="Disordered" evidence="5">
    <location>
        <begin position="186"/>
        <end position="215"/>
    </location>
</feature>